<dbReference type="WBParaSite" id="ALUE_0000849701-mRNA-1">
    <property type="protein sequence ID" value="ALUE_0000849701-mRNA-1"/>
    <property type="gene ID" value="ALUE_0000849701"/>
</dbReference>
<dbReference type="AlphaFoldDB" id="A0A0M3HYC4"/>
<protein>
    <submittedName>
        <fullName evidence="2">Uncharacterized protein</fullName>
    </submittedName>
</protein>
<evidence type="ECO:0000313" key="2">
    <source>
        <dbReference type="WBParaSite" id="ALUE_0000849701-mRNA-1"/>
    </source>
</evidence>
<keyword evidence="1" id="KW-1185">Reference proteome</keyword>
<dbReference type="Proteomes" id="UP000036681">
    <property type="component" value="Unplaced"/>
</dbReference>
<reference evidence="2" key="1">
    <citation type="submission" date="2017-02" db="UniProtKB">
        <authorList>
            <consortium name="WormBaseParasite"/>
        </authorList>
    </citation>
    <scope>IDENTIFICATION</scope>
</reference>
<name>A0A0M3HYC4_ASCLU</name>
<sequence length="96" mass="10743">MNRNHEVKSKPRHIHSRTEANMTSSLCGFASPQYIMGRTLCNLRANIKNRMARILRGPNANWQQALASAMSEDKRVAVAHPILTNHPPLLRLSSAS</sequence>
<proteinExistence type="predicted"/>
<evidence type="ECO:0000313" key="1">
    <source>
        <dbReference type="Proteomes" id="UP000036681"/>
    </source>
</evidence>
<accession>A0A0M3HYC4</accession>
<organism evidence="1 2">
    <name type="scientific">Ascaris lumbricoides</name>
    <name type="common">Giant roundworm</name>
    <dbReference type="NCBI Taxonomy" id="6252"/>
    <lineage>
        <taxon>Eukaryota</taxon>
        <taxon>Metazoa</taxon>
        <taxon>Ecdysozoa</taxon>
        <taxon>Nematoda</taxon>
        <taxon>Chromadorea</taxon>
        <taxon>Rhabditida</taxon>
        <taxon>Spirurina</taxon>
        <taxon>Ascaridomorpha</taxon>
        <taxon>Ascaridoidea</taxon>
        <taxon>Ascarididae</taxon>
        <taxon>Ascaris</taxon>
    </lineage>
</organism>